<gene>
    <name evidence="1" type="ORF">E2C01_102088</name>
</gene>
<name>A0A5B7KHF7_PORTR</name>
<proteinExistence type="predicted"/>
<evidence type="ECO:0000313" key="2">
    <source>
        <dbReference type="Proteomes" id="UP000324222"/>
    </source>
</evidence>
<dbReference type="AlphaFoldDB" id="A0A5B7KHF7"/>
<reference evidence="1 2" key="1">
    <citation type="submission" date="2019-05" db="EMBL/GenBank/DDBJ databases">
        <title>Another draft genome of Portunus trituberculatus and its Hox gene families provides insights of decapod evolution.</title>
        <authorList>
            <person name="Jeong J.-H."/>
            <person name="Song I."/>
            <person name="Kim S."/>
            <person name="Choi T."/>
            <person name="Kim D."/>
            <person name="Ryu S."/>
            <person name="Kim W."/>
        </authorList>
    </citation>
    <scope>NUCLEOTIDE SEQUENCE [LARGE SCALE GENOMIC DNA]</scope>
    <source>
        <tissue evidence="1">Muscle</tissue>
    </source>
</reference>
<evidence type="ECO:0000313" key="1">
    <source>
        <dbReference type="EMBL" id="MPD06284.1"/>
    </source>
</evidence>
<keyword evidence="2" id="KW-1185">Reference proteome</keyword>
<organism evidence="1 2">
    <name type="scientific">Portunus trituberculatus</name>
    <name type="common">Swimming crab</name>
    <name type="synonym">Neptunus trituberculatus</name>
    <dbReference type="NCBI Taxonomy" id="210409"/>
    <lineage>
        <taxon>Eukaryota</taxon>
        <taxon>Metazoa</taxon>
        <taxon>Ecdysozoa</taxon>
        <taxon>Arthropoda</taxon>
        <taxon>Crustacea</taxon>
        <taxon>Multicrustacea</taxon>
        <taxon>Malacostraca</taxon>
        <taxon>Eumalacostraca</taxon>
        <taxon>Eucarida</taxon>
        <taxon>Decapoda</taxon>
        <taxon>Pleocyemata</taxon>
        <taxon>Brachyura</taxon>
        <taxon>Eubrachyura</taxon>
        <taxon>Portunoidea</taxon>
        <taxon>Portunidae</taxon>
        <taxon>Portuninae</taxon>
        <taxon>Portunus</taxon>
    </lineage>
</organism>
<accession>A0A5B7KHF7</accession>
<comment type="caution">
    <text evidence="1">The sequence shown here is derived from an EMBL/GenBank/DDBJ whole genome shotgun (WGS) entry which is preliminary data.</text>
</comment>
<dbReference type="EMBL" id="VSRR010150358">
    <property type="protein sequence ID" value="MPD06284.1"/>
    <property type="molecule type" value="Genomic_DNA"/>
</dbReference>
<sequence length="131" mass="15140">MRGRPPDSEIIHELEGWVRTTHERTRYVEATFSMADMMAESRISMRHKDLRPTEIRKSEGIVQKTMDAFLGFMDPFDIPDKDKLYCLSSGGPVDGLIELDVLSAEEEGKQTKEKLIKERLEKCDFFEAISR</sequence>
<protein>
    <submittedName>
        <fullName evidence="1">Uncharacterized protein</fullName>
    </submittedName>
</protein>
<dbReference type="Proteomes" id="UP000324222">
    <property type="component" value="Unassembled WGS sequence"/>
</dbReference>